<name>Q5E096_ALIF1</name>
<dbReference type="AlphaFoldDB" id="Q5E096"/>
<dbReference type="PATRIC" id="fig|312309.11.peg.3083"/>
<dbReference type="OrthoDB" id="5918395at2"/>
<gene>
    <name evidence="1" type="ordered locus">VF_A0480</name>
</gene>
<dbReference type="GeneID" id="54165804"/>
<dbReference type="EMBL" id="CP000021">
    <property type="protein sequence ID" value="AAW87550.1"/>
    <property type="molecule type" value="Genomic_DNA"/>
</dbReference>
<dbReference type="KEGG" id="vfi:VF_A0480"/>
<dbReference type="RefSeq" id="WP_011263342.1">
    <property type="nucleotide sequence ID" value="NC_006841.2"/>
</dbReference>
<dbReference type="STRING" id="312309.VF_A0480"/>
<proteinExistence type="predicted"/>
<organism evidence="1 2">
    <name type="scientific">Aliivibrio fischeri (strain ATCC 700601 / ES114)</name>
    <name type="common">Vibrio fischeri</name>
    <dbReference type="NCBI Taxonomy" id="312309"/>
    <lineage>
        <taxon>Bacteria</taxon>
        <taxon>Pseudomonadati</taxon>
        <taxon>Pseudomonadota</taxon>
        <taxon>Gammaproteobacteria</taxon>
        <taxon>Vibrionales</taxon>
        <taxon>Vibrionaceae</taxon>
        <taxon>Aliivibrio</taxon>
    </lineage>
</organism>
<dbReference type="EnsemblBacteria" id="AAW87550">
    <property type="protein sequence ID" value="AAW87550"/>
    <property type="gene ID" value="VF_A0480"/>
</dbReference>
<protein>
    <submittedName>
        <fullName evidence="1">Uncharacterized protein</fullName>
    </submittedName>
</protein>
<sequence>MKVDYIHLTNKILDSCEFLRFAIEKDNELFKNNKDTILKLISLNDWLISELSSSNLKDEQRELMLRNCLTLSEITKEVRLAL</sequence>
<dbReference type="Proteomes" id="UP000000537">
    <property type="component" value="Chromosome II"/>
</dbReference>
<accession>Q5E096</accession>
<reference evidence="1 2" key="2">
    <citation type="journal article" date="2008" name="BMC Genomics">
        <title>Comparative genomics-based investigation of resequencing targets in Vibrio fischeri: focus on point miscalls and artefactual expansions.</title>
        <authorList>
            <person name="Mandel M.J."/>
            <person name="Stabb E.V."/>
            <person name="Ruby E.G."/>
        </authorList>
    </citation>
    <scope>NUCLEOTIDE SEQUENCE [LARGE SCALE GENOMIC DNA]</scope>
    <source>
        <strain evidence="2">ATCC 700601 / ES114</strain>
    </source>
</reference>
<reference evidence="1 2" key="1">
    <citation type="journal article" date="2005" name="Proc. Natl. Acad. Sci. U.S.A.">
        <title>Complete genome sequence of Vibrio fischeri: a symbiotic bacterium with pathogenic congeners.</title>
        <authorList>
            <person name="Ruby E.G."/>
            <person name="Urbanowski M."/>
            <person name="Campbell J."/>
            <person name="Dunn A."/>
            <person name="Faini M."/>
            <person name="Gunsalus R."/>
            <person name="Lostroh P."/>
            <person name="Lupp C."/>
            <person name="McCann J."/>
            <person name="Millikan D."/>
            <person name="Schaefer A."/>
            <person name="Stabb E."/>
            <person name="Stevens A."/>
            <person name="Visick K."/>
            <person name="Whistler C."/>
            <person name="Greenberg E.P."/>
        </authorList>
    </citation>
    <scope>NUCLEOTIDE SEQUENCE [LARGE SCALE GENOMIC DNA]</scope>
    <source>
        <strain evidence="2">ATCC 700601 / ES114</strain>
    </source>
</reference>
<dbReference type="HOGENOM" id="CLU_2605115_0_0_6"/>
<evidence type="ECO:0000313" key="1">
    <source>
        <dbReference type="EMBL" id="AAW87550.1"/>
    </source>
</evidence>
<evidence type="ECO:0000313" key="2">
    <source>
        <dbReference type="Proteomes" id="UP000000537"/>
    </source>
</evidence>
<keyword evidence="2" id="KW-1185">Reference proteome</keyword>